<proteinExistence type="predicted"/>
<dbReference type="InterPro" id="IPR038921">
    <property type="entry name" value="YOR389W-like"/>
</dbReference>
<keyword evidence="1" id="KW-0732">Signal</keyword>
<feature type="chain" id="PRO_5040113672" evidence="1">
    <location>
        <begin position="20"/>
        <end position="575"/>
    </location>
</feature>
<accession>A0A9P3Q0A6</accession>
<comment type="caution">
    <text evidence="2">The sequence shown here is derived from an EMBL/GenBank/DDBJ whole genome shotgun (WGS) entry which is preliminary data.</text>
</comment>
<evidence type="ECO:0000313" key="3">
    <source>
        <dbReference type="Proteomes" id="UP001063166"/>
    </source>
</evidence>
<evidence type="ECO:0000313" key="2">
    <source>
        <dbReference type="EMBL" id="GLB44808.1"/>
    </source>
</evidence>
<dbReference type="AlphaFoldDB" id="A0A9P3Q0A6"/>
<reference evidence="2" key="1">
    <citation type="submission" date="2022-07" db="EMBL/GenBank/DDBJ databases">
        <title>The genome of Lyophyllum shimeji provides insight into the initial evolution of ectomycorrhizal fungal genome.</title>
        <authorList>
            <person name="Kobayashi Y."/>
            <person name="Shibata T."/>
            <person name="Hirakawa H."/>
            <person name="Shigenobu S."/>
            <person name="Nishiyama T."/>
            <person name="Yamada A."/>
            <person name="Hasebe M."/>
            <person name="Kawaguchi M."/>
        </authorList>
    </citation>
    <scope>NUCLEOTIDE SEQUENCE</scope>
    <source>
        <strain evidence="2">AT787</strain>
    </source>
</reference>
<dbReference type="PANTHER" id="PTHR35204">
    <property type="entry name" value="YALI0A21131P"/>
    <property type="match status" value="1"/>
</dbReference>
<feature type="signal peptide" evidence="1">
    <location>
        <begin position="1"/>
        <end position="19"/>
    </location>
</feature>
<dbReference type="OrthoDB" id="10261782at2759"/>
<dbReference type="PANTHER" id="PTHR35204:SF1">
    <property type="entry name" value="ENTEROTOXIN"/>
    <property type="match status" value="1"/>
</dbReference>
<protein>
    <submittedName>
        <fullName evidence="2">Uncharacterized protein</fullName>
    </submittedName>
</protein>
<dbReference type="Proteomes" id="UP001063166">
    <property type="component" value="Unassembled WGS sequence"/>
</dbReference>
<keyword evidence="3" id="KW-1185">Reference proteome</keyword>
<sequence length="575" mass="65444">MLRFLQLLCILVGVTTAYGRQVPFQISKDGGKTSQELMHRTWDLDHARRPGVNCTSNVLFDTVNSLLQHWPNTRYRNGHNLVPGTVPPNTLLYHGTNVPDAPTVPEWLATDPEHSYLFCRGTAAAGCWQFTFITTRPLKILYFDGSSAAKMRGGPMDSQDILVWGEVRPEWTMNERRRINDLCDWGKQFELDGFVRMEMDFEIMLCDFANGMEIVSKLNLAAPRIDMPSPPPHHDNLTVHILDDDAALMTTVLQAGSWHNHYPGEPRVQLDLSGLVSFYDTSLVRSLIPQRHGQQRHEHRLQGIAPDDVRAVRDAVAGTLTREEKGSGIDWKALLRVITLRYADRLELLRHLLNSTEAEMASRPPLDSAKLVQRELRIMLTPYIINSAVPASIRSHAEARNYSWASPVFKYCATTHTNFITSSQALSSVLTESESLIMEAVSETNREICRVVVRMWAEGVAEGLDHLLPRPSSPAVSSGRLKNLLSRWQGEIDELIEWLDWSIWIKCRPACSFEEMCYLPTWPFYGRHKGRPNHPRELYDSPMGVDERDDTENDWLIPKPRCIRRVAPYSTSQLP</sequence>
<name>A0A9P3Q0A6_LYOSH</name>
<organism evidence="2 3">
    <name type="scientific">Lyophyllum shimeji</name>
    <name type="common">Hon-shimeji</name>
    <name type="synonym">Tricholoma shimeji</name>
    <dbReference type="NCBI Taxonomy" id="47721"/>
    <lineage>
        <taxon>Eukaryota</taxon>
        <taxon>Fungi</taxon>
        <taxon>Dikarya</taxon>
        <taxon>Basidiomycota</taxon>
        <taxon>Agaricomycotina</taxon>
        <taxon>Agaricomycetes</taxon>
        <taxon>Agaricomycetidae</taxon>
        <taxon>Agaricales</taxon>
        <taxon>Tricholomatineae</taxon>
        <taxon>Lyophyllaceae</taxon>
        <taxon>Lyophyllum</taxon>
    </lineage>
</organism>
<evidence type="ECO:0000256" key="1">
    <source>
        <dbReference type="SAM" id="SignalP"/>
    </source>
</evidence>
<gene>
    <name evidence="2" type="ORF">LshimejAT787_1801450</name>
</gene>
<dbReference type="EMBL" id="BRPK01000018">
    <property type="protein sequence ID" value="GLB44808.1"/>
    <property type="molecule type" value="Genomic_DNA"/>
</dbReference>